<evidence type="ECO:0000256" key="1">
    <source>
        <dbReference type="SAM" id="MobiDB-lite"/>
    </source>
</evidence>
<reference evidence="2" key="1">
    <citation type="journal article" date="2019" name="Science">
        <title>Mutation of a bHLH transcription factor allowed almond domestication.</title>
        <authorList>
            <person name="Sanchez-Perez R."/>
            <person name="Pavan S."/>
            <person name="Mazzeo R."/>
            <person name="Moldovan C."/>
            <person name="Aiese Cigliano R."/>
            <person name="Del Cueto J."/>
            <person name="Ricciardi F."/>
            <person name="Lotti C."/>
            <person name="Ricciardi L."/>
            <person name="Dicenta F."/>
            <person name="Lopez-Marques R.L."/>
            <person name="Lindberg Moller B."/>
        </authorList>
    </citation>
    <scope>NUCLEOTIDE SEQUENCE</scope>
</reference>
<proteinExistence type="predicted"/>
<dbReference type="PANTHER" id="PTHR33649:SF4">
    <property type="entry name" value="PAR1 PROTEIN"/>
    <property type="match status" value="1"/>
</dbReference>
<feature type="region of interest" description="Disordered" evidence="1">
    <location>
        <begin position="98"/>
        <end position="154"/>
    </location>
</feature>
<protein>
    <submittedName>
        <fullName evidence="2">PAR1 protein</fullName>
    </submittedName>
</protein>
<evidence type="ECO:0000313" key="2">
    <source>
        <dbReference type="EMBL" id="BBH06221.1"/>
    </source>
</evidence>
<sequence>MMCLLETMAKKDGSIEYQCRTSEVLVQGVAEYIETDQCVKACGIDRKSVGISSDALLEPQFMTKLCSPTCYQKCPNIVELTSTWPPERRTNPHRAMLQLLSSGEAAPGPVSSKSPSGNLAFAPSQEEAYPPSEAFAPTEGEALPPSEAFAPAPL</sequence>
<accession>A0A4Y1RPE3</accession>
<organism evidence="2">
    <name type="scientific">Prunus dulcis</name>
    <name type="common">Almond</name>
    <name type="synonym">Amygdalus dulcis</name>
    <dbReference type="NCBI Taxonomy" id="3755"/>
    <lineage>
        <taxon>Eukaryota</taxon>
        <taxon>Viridiplantae</taxon>
        <taxon>Streptophyta</taxon>
        <taxon>Embryophyta</taxon>
        <taxon>Tracheophyta</taxon>
        <taxon>Spermatophyta</taxon>
        <taxon>Magnoliopsida</taxon>
        <taxon>eudicotyledons</taxon>
        <taxon>Gunneridae</taxon>
        <taxon>Pentapetalae</taxon>
        <taxon>rosids</taxon>
        <taxon>fabids</taxon>
        <taxon>Rosales</taxon>
        <taxon>Rosaceae</taxon>
        <taxon>Amygdaloideae</taxon>
        <taxon>Amygdaleae</taxon>
        <taxon>Prunus</taxon>
    </lineage>
</organism>
<gene>
    <name evidence="2" type="ORF">Prudu_017804</name>
</gene>
<dbReference type="AlphaFoldDB" id="A0A4Y1RPE3"/>
<name>A0A4Y1RPE3_PRUDU</name>
<dbReference type="EMBL" id="AP019302">
    <property type="protein sequence ID" value="BBH06221.1"/>
    <property type="molecule type" value="Genomic_DNA"/>
</dbReference>
<dbReference type="InterPro" id="IPR009489">
    <property type="entry name" value="PAR1"/>
</dbReference>
<dbReference type="PANTHER" id="PTHR33649">
    <property type="entry name" value="PAR1 PROTEIN"/>
    <property type="match status" value="1"/>
</dbReference>
<dbReference type="Pfam" id="PF06521">
    <property type="entry name" value="PAR1"/>
    <property type="match status" value="1"/>
</dbReference>